<dbReference type="Proteomes" id="UP000605676">
    <property type="component" value="Unassembled WGS sequence"/>
</dbReference>
<keyword evidence="2" id="KW-1185">Reference proteome</keyword>
<dbReference type="RefSeq" id="WP_200464443.1">
    <property type="nucleotide sequence ID" value="NZ_JAENRR010000013.1"/>
</dbReference>
<dbReference type="SUPFAM" id="SSF52091">
    <property type="entry name" value="SpoIIaa-like"/>
    <property type="match status" value="1"/>
</dbReference>
<gene>
    <name evidence="1" type="ORF">JIV24_07705</name>
</gene>
<evidence type="ECO:0000313" key="1">
    <source>
        <dbReference type="EMBL" id="MBK3517220.1"/>
    </source>
</evidence>
<sequence>MRQPEIINYSGRRIFFMDFNGLREVQEIEDLIKQSKDYIRMQPEKSVISLSNIQGMHFNAEIKNIFSEFISGNKPYVSHGAVVGISGLQRIVYNGIMKITGRDLRSFETLDLAKEWLVSKN</sequence>
<proteinExistence type="predicted"/>
<name>A0ABS1HHW5_9BACT</name>
<reference evidence="1 2" key="1">
    <citation type="submission" date="2021-01" db="EMBL/GenBank/DDBJ databases">
        <title>Carboxyliciviraga sp.nov., isolated from coastal sediments.</title>
        <authorList>
            <person name="Lu D."/>
            <person name="Zhang T."/>
        </authorList>
    </citation>
    <scope>NUCLEOTIDE SEQUENCE [LARGE SCALE GENOMIC DNA]</scope>
    <source>
        <strain evidence="1 2">N1Y132</strain>
    </source>
</reference>
<protein>
    <recommendedName>
        <fullName evidence="3">STAS/SEC14 domain-containing protein</fullName>
    </recommendedName>
</protein>
<dbReference type="InterPro" id="IPR036513">
    <property type="entry name" value="STAS_dom_sf"/>
</dbReference>
<dbReference type="EMBL" id="JAENRR010000013">
    <property type="protein sequence ID" value="MBK3517220.1"/>
    <property type="molecule type" value="Genomic_DNA"/>
</dbReference>
<accession>A0ABS1HHW5</accession>
<evidence type="ECO:0000313" key="2">
    <source>
        <dbReference type="Proteomes" id="UP000605676"/>
    </source>
</evidence>
<comment type="caution">
    <text evidence="1">The sequence shown here is derived from an EMBL/GenBank/DDBJ whole genome shotgun (WGS) entry which is preliminary data.</text>
</comment>
<organism evidence="1 2">
    <name type="scientific">Carboxylicivirga marina</name>
    <dbReference type="NCBI Taxonomy" id="2800988"/>
    <lineage>
        <taxon>Bacteria</taxon>
        <taxon>Pseudomonadati</taxon>
        <taxon>Bacteroidota</taxon>
        <taxon>Bacteroidia</taxon>
        <taxon>Marinilabiliales</taxon>
        <taxon>Marinilabiliaceae</taxon>
        <taxon>Carboxylicivirga</taxon>
    </lineage>
</organism>
<evidence type="ECO:0008006" key="3">
    <source>
        <dbReference type="Google" id="ProtNLM"/>
    </source>
</evidence>